<dbReference type="EMBL" id="JAMZEB010000002">
    <property type="protein sequence ID" value="MCP2365416.1"/>
    <property type="molecule type" value="Genomic_DNA"/>
</dbReference>
<organism evidence="6 7">
    <name type="scientific">Nonomuraea thailandensis</name>
    <dbReference type="NCBI Taxonomy" id="1188745"/>
    <lineage>
        <taxon>Bacteria</taxon>
        <taxon>Bacillati</taxon>
        <taxon>Actinomycetota</taxon>
        <taxon>Actinomycetes</taxon>
        <taxon>Streptosporangiales</taxon>
        <taxon>Streptosporangiaceae</taxon>
        <taxon>Nonomuraea</taxon>
    </lineage>
</organism>
<feature type="domain" description="FAD-dependent oxidoreductase 2 FAD-binding" evidence="5">
    <location>
        <begin position="6"/>
        <end position="529"/>
    </location>
</feature>
<dbReference type="SUPFAM" id="SSF51905">
    <property type="entry name" value="FAD/NAD(P)-binding domain"/>
    <property type="match status" value="1"/>
</dbReference>
<dbReference type="InterPro" id="IPR036188">
    <property type="entry name" value="FAD/NAD-bd_sf"/>
</dbReference>
<dbReference type="InterPro" id="IPR050315">
    <property type="entry name" value="FAD-oxidoreductase_2"/>
</dbReference>
<dbReference type="GO" id="GO:0008202">
    <property type="term" value="P:steroid metabolic process"/>
    <property type="evidence" value="ECO:0007669"/>
    <property type="project" value="UniProtKB-ARBA"/>
</dbReference>
<protein>
    <submittedName>
        <fullName evidence="6">Succinate dehydrogenase/fumarate reductase flavoprotein subunit</fullName>
    </submittedName>
</protein>
<comment type="cofactor">
    <cofactor evidence="1">
        <name>FAD</name>
        <dbReference type="ChEBI" id="CHEBI:57692"/>
    </cofactor>
</comment>
<dbReference type="AlphaFoldDB" id="A0A9X2H108"/>
<sequence length="545" mass="57656">MSETYDVVVAGSGAAGLTAALAAATSGARTLVIESADEIGGTSALSGGRVWLPANGTPENAGDSDELANRYLDQIFDTRYEPMIRTFVREARVMAAFVEKHSPHRFVVCPNYPDYHQDHAGATRGGRCFDVAPVHLDELVPQVRSIRQPPGYSPITHAEWERWRYPARIDHDLLADRMARGIRTGGLGLVAALLDGAVRAGATVRTGTALTAVLTGDVTEMRAGSGDDAVTGVRAGGGDAVIGVRVRTGGGERTIRASSVVLATGAFDAMDELRHRLLPAGLGVSASAPSDTGIALTVADDLGLPVDNLSEGWWMPMARPEGDLVDGVPYPRGLVRERGVPRQIVVNRKGRRFVDEAVPYNEFGKAMHRLEPGDEAYLIFDEGFRERYPLPGLTPDGPLPGHIVSGGDLATLAGRIGVDPDGLAATVERWNGFCAEGVDHDFRRGGDAYDDYYGDPWQEGNPCLGPIDRAPYYAMRVYSGVIGSKGGPVTDTAGRALTREGSPLPGLYAVGNAAAFWTGDGYPGPGATLAVGMTFGYLAGLDAAR</sequence>
<name>A0A9X2H108_9ACTN</name>
<dbReference type="PANTHER" id="PTHR43400:SF10">
    <property type="entry name" value="3-OXOSTEROID 1-DEHYDROGENASE"/>
    <property type="match status" value="1"/>
</dbReference>
<keyword evidence="7" id="KW-1185">Reference proteome</keyword>
<evidence type="ECO:0000313" key="7">
    <source>
        <dbReference type="Proteomes" id="UP001139648"/>
    </source>
</evidence>
<evidence type="ECO:0000259" key="5">
    <source>
        <dbReference type="Pfam" id="PF00890"/>
    </source>
</evidence>
<keyword evidence="3" id="KW-0274">FAD</keyword>
<evidence type="ECO:0000256" key="4">
    <source>
        <dbReference type="ARBA" id="ARBA00023002"/>
    </source>
</evidence>
<evidence type="ECO:0000256" key="3">
    <source>
        <dbReference type="ARBA" id="ARBA00022827"/>
    </source>
</evidence>
<dbReference type="Gene3D" id="3.50.50.60">
    <property type="entry name" value="FAD/NAD(P)-binding domain"/>
    <property type="match status" value="2"/>
</dbReference>
<keyword evidence="2" id="KW-0285">Flavoprotein</keyword>
<dbReference type="Proteomes" id="UP001139648">
    <property type="component" value="Unassembled WGS sequence"/>
</dbReference>
<dbReference type="PANTHER" id="PTHR43400">
    <property type="entry name" value="FUMARATE REDUCTASE"/>
    <property type="match status" value="1"/>
</dbReference>
<evidence type="ECO:0000256" key="2">
    <source>
        <dbReference type="ARBA" id="ARBA00022630"/>
    </source>
</evidence>
<dbReference type="InterPro" id="IPR003953">
    <property type="entry name" value="FAD-dep_OxRdtase_2_FAD-bd"/>
</dbReference>
<evidence type="ECO:0000313" key="6">
    <source>
        <dbReference type="EMBL" id="MCP2365416.1"/>
    </source>
</evidence>
<dbReference type="GO" id="GO:0033765">
    <property type="term" value="F:steroid dehydrogenase activity, acting on the CH-CH group of donors"/>
    <property type="evidence" value="ECO:0007669"/>
    <property type="project" value="UniProtKB-ARBA"/>
</dbReference>
<dbReference type="Gene3D" id="3.90.700.10">
    <property type="entry name" value="Succinate dehydrogenase/fumarate reductase flavoprotein, catalytic domain"/>
    <property type="match status" value="1"/>
</dbReference>
<dbReference type="SUPFAM" id="SSF56425">
    <property type="entry name" value="Succinate dehydrogenase/fumarate reductase flavoprotein, catalytic domain"/>
    <property type="match status" value="1"/>
</dbReference>
<accession>A0A9X2H108</accession>
<reference evidence="6" key="1">
    <citation type="submission" date="2022-06" db="EMBL/GenBank/DDBJ databases">
        <title>Sequencing the genomes of 1000 actinobacteria strains.</title>
        <authorList>
            <person name="Klenk H.-P."/>
        </authorList>
    </citation>
    <scope>NUCLEOTIDE SEQUENCE</scope>
    <source>
        <strain evidence="6">DSM 46694</strain>
    </source>
</reference>
<dbReference type="Pfam" id="PF00890">
    <property type="entry name" value="FAD_binding_2"/>
    <property type="match status" value="1"/>
</dbReference>
<gene>
    <name evidence="6" type="ORF">HD597_012436</name>
</gene>
<dbReference type="RefSeq" id="WP_253758683.1">
    <property type="nucleotide sequence ID" value="NZ_BAABKA010000055.1"/>
</dbReference>
<keyword evidence="4" id="KW-0560">Oxidoreductase</keyword>
<evidence type="ECO:0000256" key="1">
    <source>
        <dbReference type="ARBA" id="ARBA00001974"/>
    </source>
</evidence>
<dbReference type="InterPro" id="IPR027477">
    <property type="entry name" value="Succ_DH/fumarate_Rdtase_cat_sf"/>
</dbReference>
<comment type="caution">
    <text evidence="6">The sequence shown here is derived from an EMBL/GenBank/DDBJ whole genome shotgun (WGS) entry which is preliminary data.</text>
</comment>
<proteinExistence type="predicted"/>